<gene>
    <name evidence="2" type="ORF">EDD60_11181</name>
</gene>
<name>A0A4R3Z2Z6_9FIRM</name>
<dbReference type="InterPro" id="IPR036388">
    <property type="entry name" value="WH-like_DNA-bd_sf"/>
</dbReference>
<feature type="domain" description="Winged helix DNA-binding" evidence="1">
    <location>
        <begin position="19"/>
        <end position="97"/>
    </location>
</feature>
<sequence length="100" mass="11743">MTENKTLSNLSSVFDSATRIQIMASLTVSPLTYAQLKKICQVTDGKLFRHIDKLIEEGFIEFEKERNDDIKYKRHTIYQLTETGRDTFQQFMKLLMESMI</sequence>
<dbReference type="Pfam" id="PF13601">
    <property type="entry name" value="HTH_34"/>
    <property type="match status" value="1"/>
</dbReference>
<keyword evidence="2" id="KW-0238">DNA-binding</keyword>
<protein>
    <submittedName>
        <fullName evidence="2">Winged helix DNA-binding protein</fullName>
    </submittedName>
</protein>
<dbReference type="InterPro" id="IPR011991">
    <property type="entry name" value="ArsR-like_HTH"/>
</dbReference>
<proteinExistence type="predicted"/>
<dbReference type="InterPro" id="IPR036390">
    <property type="entry name" value="WH_DNA-bd_sf"/>
</dbReference>
<dbReference type="PANTHER" id="PTHR37318">
    <property type="entry name" value="BSL7504 PROTEIN"/>
    <property type="match status" value="1"/>
</dbReference>
<accession>A0A4R3Z2Z6</accession>
<dbReference type="SUPFAM" id="SSF46785">
    <property type="entry name" value="Winged helix' DNA-binding domain"/>
    <property type="match status" value="1"/>
</dbReference>
<evidence type="ECO:0000259" key="1">
    <source>
        <dbReference type="Pfam" id="PF13601"/>
    </source>
</evidence>
<comment type="caution">
    <text evidence="2">The sequence shown here is derived from an EMBL/GenBank/DDBJ whole genome shotgun (WGS) entry which is preliminary data.</text>
</comment>
<dbReference type="EMBL" id="SMCQ01000011">
    <property type="protein sequence ID" value="TCV98668.1"/>
    <property type="molecule type" value="Genomic_DNA"/>
</dbReference>
<dbReference type="PANTHER" id="PTHR37318:SF1">
    <property type="entry name" value="BSL7504 PROTEIN"/>
    <property type="match status" value="1"/>
</dbReference>
<dbReference type="InterPro" id="IPR027395">
    <property type="entry name" value="WH_DNA-bd_dom"/>
</dbReference>
<evidence type="ECO:0000313" key="2">
    <source>
        <dbReference type="EMBL" id="TCV98668.1"/>
    </source>
</evidence>
<dbReference type="AlphaFoldDB" id="A0A4R3Z2Z6"/>
<dbReference type="GeneID" id="98915549"/>
<dbReference type="CDD" id="cd00090">
    <property type="entry name" value="HTH_ARSR"/>
    <property type="match status" value="1"/>
</dbReference>
<organism evidence="2 3">
    <name type="scientific">Longibaculum muris</name>
    <dbReference type="NCBI Taxonomy" id="1796628"/>
    <lineage>
        <taxon>Bacteria</taxon>
        <taxon>Bacillati</taxon>
        <taxon>Bacillota</taxon>
        <taxon>Erysipelotrichia</taxon>
        <taxon>Erysipelotrichales</taxon>
        <taxon>Coprobacillaceae</taxon>
        <taxon>Longibaculum</taxon>
    </lineage>
</organism>
<dbReference type="GO" id="GO:0003677">
    <property type="term" value="F:DNA binding"/>
    <property type="evidence" value="ECO:0007669"/>
    <property type="project" value="UniProtKB-KW"/>
</dbReference>
<evidence type="ECO:0000313" key="3">
    <source>
        <dbReference type="Proteomes" id="UP000295515"/>
    </source>
</evidence>
<dbReference type="Gene3D" id="1.10.10.10">
    <property type="entry name" value="Winged helix-like DNA-binding domain superfamily/Winged helix DNA-binding domain"/>
    <property type="match status" value="1"/>
</dbReference>
<dbReference type="RefSeq" id="WP_066448012.1">
    <property type="nucleotide sequence ID" value="NZ_JANKBF010000012.1"/>
</dbReference>
<keyword evidence="3" id="KW-1185">Reference proteome</keyword>
<dbReference type="Proteomes" id="UP000295515">
    <property type="component" value="Unassembled WGS sequence"/>
</dbReference>
<reference evidence="2 3" key="1">
    <citation type="submission" date="2019-03" db="EMBL/GenBank/DDBJ databases">
        <title>Genomic Encyclopedia of Type Strains, Phase IV (KMG-IV): sequencing the most valuable type-strain genomes for metagenomic binning, comparative biology and taxonomic classification.</title>
        <authorList>
            <person name="Goeker M."/>
        </authorList>
    </citation>
    <scope>NUCLEOTIDE SEQUENCE [LARGE SCALE GENOMIC DNA]</scope>
    <source>
        <strain evidence="2 3">DSM 29487</strain>
    </source>
</reference>